<dbReference type="Pfam" id="PF00072">
    <property type="entry name" value="Response_reg"/>
    <property type="match status" value="1"/>
</dbReference>
<dbReference type="InterPro" id="IPR039420">
    <property type="entry name" value="WalR-like"/>
</dbReference>
<dbReference type="PROSITE" id="PS50930">
    <property type="entry name" value="HTH_LYTTR"/>
    <property type="match status" value="1"/>
</dbReference>
<dbReference type="Gene3D" id="2.40.50.1020">
    <property type="entry name" value="LytTr DNA-binding domain"/>
    <property type="match status" value="1"/>
</dbReference>
<dbReference type="Pfam" id="PF04397">
    <property type="entry name" value="LytTR"/>
    <property type="match status" value="1"/>
</dbReference>
<evidence type="ECO:0000313" key="6">
    <source>
        <dbReference type="Proteomes" id="UP000319502"/>
    </source>
</evidence>
<keyword evidence="1" id="KW-0238">DNA-binding</keyword>
<dbReference type="Gene3D" id="3.40.50.2300">
    <property type="match status" value="1"/>
</dbReference>
<feature type="modified residue" description="4-aspartylphosphate" evidence="2">
    <location>
        <position position="61"/>
    </location>
</feature>
<dbReference type="PANTHER" id="PTHR48111:SF69">
    <property type="entry name" value="RESPONSE REGULATOR RECEIVER"/>
    <property type="match status" value="1"/>
</dbReference>
<sequence length="247" mass="27647">MTQAELRVLIVDDEAPARARLRDVLGDVRQEQPTRVVGFAANGEEALRLIDTEAVDVVLADIRMPGMDGVSLAQHLNGRANPPVVIFTTAYDQYAVQAFDLAVADYLLKPVRASRLVEALEKARKLCQGVEARSEDEKPLSVTERGRILLVDIGRVLYLRAEQKYVTARTVEREYLLDDSLVHLEESYPGRFLRIHRNCLVARKAIAGIEREAGEGEGRWLVVLAGLDEQLPISRRQWPSVKAILDI</sequence>
<evidence type="ECO:0000259" key="3">
    <source>
        <dbReference type="PROSITE" id="PS50110"/>
    </source>
</evidence>
<accession>A0A557QHJ9</accession>
<proteinExistence type="predicted"/>
<keyword evidence="2" id="KW-0597">Phosphoprotein</keyword>
<evidence type="ECO:0000259" key="4">
    <source>
        <dbReference type="PROSITE" id="PS50930"/>
    </source>
</evidence>
<protein>
    <submittedName>
        <fullName evidence="5">Response regulator transcription factor</fullName>
    </submittedName>
</protein>
<dbReference type="SMART" id="SM00850">
    <property type="entry name" value="LytTR"/>
    <property type="match status" value="1"/>
</dbReference>
<dbReference type="InterPro" id="IPR011006">
    <property type="entry name" value="CheY-like_superfamily"/>
</dbReference>
<comment type="caution">
    <text evidence="5">The sequence shown here is derived from an EMBL/GenBank/DDBJ whole genome shotgun (WGS) entry which is preliminary data.</text>
</comment>
<dbReference type="GO" id="GO:0000976">
    <property type="term" value="F:transcription cis-regulatory region binding"/>
    <property type="evidence" value="ECO:0007669"/>
    <property type="project" value="TreeGrafter"/>
</dbReference>
<dbReference type="GO" id="GO:0000156">
    <property type="term" value="F:phosphorelay response regulator activity"/>
    <property type="evidence" value="ECO:0007669"/>
    <property type="project" value="TreeGrafter"/>
</dbReference>
<dbReference type="InterPro" id="IPR007492">
    <property type="entry name" value="LytTR_DNA-bd_dom"/>
</dbReference>
<feature type="domain" description="Response regulatory" evidence="3">
    <location>
        <begin position="7"/>
        <end position="124"/>
    </location>
</feature>
<organism evidence="5 6">
    <name type="scientific">Denitromonas halophila</name>
    <dbReference type="NCBI Taxonomy" id="1629404"/>
    <lineage>
        <taxon>Bacteria</taxon>
        <taxon>Pseudomonadati</taxon>
        <taxon>Pseudomonadota</taxon>
        <taxon>Betaproteobacteria</taxon>
        <taxon>Rhodocyclales</taxon>
        <taxon>Zoogloeaceae</taxon>
        <taxon>Denitromonas</taxon>
    </lineage>
</organism>
<dbReference type="GO" id="GO:0005829">
    <property type="term" value="C:cytosol"/>
    <property type="evidence" value="ECO:0007669"/>
    <property type="project" value="TreeGrafter"/>
</dbReference>
<keyword evidence="6" id="KW-1185">Reference proteome</keyword>
<dbReference type="SMART" id="SM00448">
    <property type="entry name" value="REC"/>
    <property type="match status" value="1"/>
</dbReference>
<dbReference type="InterPro" id="IPR001789">
    <property type="entry name" value="Sig_transdc_resp-reg_receiver"/>
</dbReference>
<dbReference type="AlphaFoldDB" id="A0A557QHJ9"/>
<evidence type="ECO:0000256" key="2">
    <source>
        <dbReference type="PROSITE-ProRule" id="PRU00169"/>
    </source>
</evidence>
<dbReference type="GO" id="GO:0032993">
    <property type="term" value="C:protein-DNA complex"/>
    <property type="evidence" value="ECO:0007669"/>
    <property type="project" value="TreeGrafter"/>
</dbReference>
<dbReference type="PANTHER" id="PTHR48111">
    <property type="entry name" value="REGULATOR OF RPOS"/>
    <property type="match status" value="1"/>
</dbReference>
<evidence type="ECO:0000256" key="1">
    <source>
        <dbReference type="ARBA" id="ARBA00023125"/>
    </source>
</evidence>
<reference evidence="5 6" key="1">
    <citation type="submission" date="2019-07" db="EMBL/GenBank/DDBJ databases">
        <title>The pathways for chlorine oxyanion respiration interact through the shared metabolite chlorate.</title>
        <authorList>
            <person name="Barnum T.P."/>
            <person name="Cheng Y."/>
            <person name="Hill K.A."/>
            <person name="Lucas L.N."/>
            <person name="Carlson H.K."/>
            <person name="Coates J.D."/>
        </authorList>
    </citation>
    <scope>NUCLEOTIDE SEQUENCE [LARGE SCALE GENOMIC DNA]</scope>
    <source>
        <strain evidence="5 6">SFB-3</strain>
    </source>
</reference>
<dbReference type="GO" id="GO:0006355">
    <property type="term" value="P:regulation of DNA-templated transcription"/>
    <property type="evidence" value="ECO:0007669"/>
    <property type="project" value="TreeGrafter"/>
</dbReference>
<dbReference type="RefSeq" id="WP_144310911.1">
    <property type="nucleotide sequence ID" value="NZ_VMNK01000017.1"/>
</dbReference>
<dbReference type="Proteomes" id="UP000319502">
    <property type="component" value="Unassembled WGS sequence"/>
</dbReference>
<name>A0A557QHJ9_9RHOO</name>
<dbReference type="EMBL" id="VMNK01000017">
    <property type="protein sequence ID" value="TVO52343.1"/>
    <property type="molecule type" value="Genomic_DNA"/>
</dbReference>
<evidence type="ECO:0000313" key="5">
    <source>
        <dbReference type="EMBL" id="TVO52343.1"/>
    </source>
</evidence>
<dbReference type="SUPFAM" id="SSF52172">
    <property type="entry name" value="CheY-like"/>
    <property type="match status" value="1"/>
</dbReference>
<dbReference type="OrthoDB" id="236568at2"/>
<gene>
    <name evidence="5" type="ORF">FHP91_18120</name>
</gene>
<feature type="domain" description="HTH LytTR-type" evidence="4">
    <location>
        <begin position="140"/>
        <end position="247"/>
    </location>
</feature>
<dbReference type="PROSITE" id="PS50110">
    <property type="entry name" value="RESPONSE_REGULATORY"/>
    <property type="match status" value="1"/>
</dbReference>